<accession>A0A4R4VMS4</accession>
<dbReference type="PANTHER" id="PTHR43124:SF3">
    <property type="entry name" value="CHLORAMPHENICOL EFFLUX PUMP RV0191"/>
    <property type="match status" value="1"/>
</dbReference>
<reference evidence="8 9" key="1">
    <citation type="submission" date="2019-03" db="EMBL/GenBank/DDBJ databases">
        <title>Draft genome sequences of novel Actinobacteria.</title>
        <authorList>
            <person name="Sahin N."/>
            <person name="Ay H."/>
            <person name="Saygin H."/>
        </authorList>
    </citation>
    <scope>NUCLEOTIDE SEQUENCE [LARGE SCALE GENOMIC DNA]</scope>
    <source>
        <strain evidence="8 9">KC310</strain>
    </source>
</reference>
<keyword evidence="2" id="KW-1003">Cell membrane</keyword>
<dbReference type="Proteomes" id="UP000295258">
    <property type="component" value="Unassembled WGS sequence"/>
</dbReference>
<dbReference type="InterPro" id="IPR050189">
    <property type="entry name" value="MFS_Efflux_Transporters"/>
</dbReference>
<dbReference type="PANTHER" id="PTHR43124">
    <property type="entry name" value="PURINE EFFLUX PUMP PBUE"/>
    <property type="match status" value="1"/>
</dbReference>
<dbReference type="SUPFAM" id="SSF103473">
    <property type="entry name" value="MFS general substrate transporter"/>
    <property type="match status" value="1"/>
</dbReference>
<dbReference type="AlphaFoldDB" id="A0A4R4VMS4"/>
<protein>
    <submittedName>
        <fullName evidence="8">MFS transporter</fullName>
    </submittedName>
</protein>
<evidence type="ECO:0000256" key="3">
    <source>
        <dbReference type="ARBA" id="ARBA00022692"/>
    </source>
</evidence>
<comment type="subcellular location">
    <subcellularLocation>
        <location evidence="1">Cell membrane</location>
        <topology evidence="1">Multi-pass membrane protein</topology>
    </subcellularLocation>
</comment>
<proteinExistence type="predicted"/>
<feature type="transmembrane region" description="Helical" evidence="6">
    <location>
        <begin position="267"/>
        <end position="283"/>
    </location>
</feature>
<dbReference type="InterPro" id="IPR011701">
    <property type="entry name" value="MFS"/>
</dbReference>
<sequence>MSIRTVVTVVASGGAASMALGEFVPFLTSVSVEFDLSLTAVGLLSSAVTLVAGLTCLPLGLWVDRHQLRGVFVAGLVALGVAGLAAPFAGGAEALFALRAIQAAGYALVVITGPSLLARLLDGRSRQTALALWGLCVPSGLALAGAGGGLAPGWRAEVAGVGAITVVVAALAWTLPRDARPGREDGRGGSRRGPGTMWPVAALAAGFAMIALVGVSVVTVLPAYLTAELSVPGSQAGPLAGLVSAASVLGSLAAGAALRAGTRPRRLIIAALLMMPLTAGVFLQAPVAVAAVCAAGVLAVNGLAVSAVFAALPAVAGDRIAWGVGAVTQSGSLGTLLGAPAYLWVVEMGGWSWVTVLTAAIVTGGVCCATAALGGRLR</sequence>
<feature type="transmembrane region" description="Helical" evidence="6">
    <location>
        <begin position="96"/>
        <end position="118"/>
    </location>
</feature>
<feature type="transmembrane region" description="Helical" evidence="6">
    <location>
        <begin position="289"/>
        <end position="312"/>
    </location>
</feature>
<evidence type="ECO:0000259" key="7">
    <source>
        <dbReference type="PROSITE" id="PS50850"/>
    </source>
</evidence>
<keyword evidence="9" id="KW-1185">Reference proteome</keyword>
<gene>
    <name evidence="8" type="ORF">E1292_20525</name>
</gene>
<evidence type="ECO:0000256" key="5">
    <source>
        <dbReference type="ARBA" id="ARBA00023136"/>
    </source>
</evidence>
<keyword evidence="4 6" id="KW-1133">Transmembrane helix</keyword>
<dbReference type="EMBL" id="SMKO01000052">
    <property type="protein sequence ID" value="TDD03704.1"/>
    <property type="molecule type" value="Genomic_DNA"/>
</dbReference>
<feature type="transmembrane region" description="Helical" evidence="6">
    <location>
        <begin position="158"/>
        <end position="176"/>
    </location>
</feature>
<feature type="transmembrane region" description="Helical" evidence="6">
    <location>
        <begin position="197"/>
        <end position="224"/>
    </location>
</feature>
<feature type="transmembrane region" description="Helical" evidence="6">
    <location>
        <begin position="236"/>
        <end position="258"/>
    </location>
</feature>
<feature type="transmembrane region" description="Helical" evidence="6">
    <location>
        <begin position="130"/>
        <end position="152"/>
    </location>
</feature>
<keyword evidence="5 6" id="KW-0472">Membrane</keyword>
<dbReference type="Pfam" id="PF07690">
    <property type="entry name" value="MFS_1"/>
    <property type="match status" value="1"/>
</dbReference>
<dbReference type="RefSeq" id="WP_132596850.1">
    <property type="nucleotide sequence ID" value="NZ_SMKO01000052.1"/>
</dbReference>
<evidence type="ECO:0000313" key="8">
    <source>
        <dbReference type="EMBL" id="TDD03704.1"/>
    </source>
</evidence>
<feature type="transmembrane region" description="Helical" evidence="6">
    <location>
        <begin position="324"/>
        <end position="345"/>
    </location>
</feature>
<evidence type="ECO:0000256" key="6">
    <source>
        <dbReference type="SAM" id="Phobius"/>
    </source>
</evidence>
<organism evidence="8 9">
    <name type="scientific">Nonomuraea deserti</name>
    <dbReference type="NCBI Taxonomy" id="1848322"/>
    <lineage>
        <taxon>Bacteria</taxon>
        <taxon>Bacillati</taxon>
        <taxon>Actinomycetota</taxon>
        <taxon>Actinomycetes</taxon>
        <taxon>Streptosporangiales</taxon>
        <taxon>Streptosporangiaceae</taxon>
        <taxon>Nonomuraea</taxon>
    </lineage>
</organism>
<dbReference type="InterPro" id="IPR020846">
    <property type="entry name" value="MFS_dom"/>
</dbReference>
<dbReference type="GO" id="GO:0005886">
    <property type="term" value="C:plasma membrane"/>
    <property type="evidence" value="ECO:0007669"/>
    <property type="project" value="UniProtKB-SubCell"/>
</dbReference>
<evidence type="ECO:0000256" key="1">
    <source>
        <dbReference type="ARBA" id="ARBA00004651"/>
    </source>
</evidence>
<keyword evidence="3 6" id="KW-0812">Transmembrane</keyword>
<feature type="transmembrane region" description="Helical" evidence="6">
    <location>
        <begin position="37"/>
        <end position="63"/>
    </location>
</feature>
<dbReference type="PROSITE" id="PS50850">
    <property type="entry name" value="MFS"/>
    <property type="match status" value="1"/>
</dbReference>
<dbReference type="InterPro" id="IPR036259">
    <property type="entry name" value="MFS_trans_sf"/>
</dbReference>
<feature type="transmembrane region" description="Helical" evidence="6">
    <location>
        <begin position="70"/>
        <end position="90"/>
    </location>
</feature>
<comment type="caution">
    <text evidence="8">The sequence shown here is derived from an EMBL/GenBank/DDBJ whole genome shotgun (WGS) entry which is preliminary data.</text>
</comment>
<name>A0A4R4VMS4_9ACTN</name>
<evidence type="ECO:0000256" key="2">
    <source>
        <dbReference type="ARBA" id="ARBA00022475"/>
    </source>
</evidence>
<evidence type="ECO:0000313" key="9">
    <source>
        <dbReference type="Proteomes" id="UP000295258"/>
    </source>
</evidence>
<feature type="domain" description="Major facilitator superfamily (MFS) profile" evidence="7">
    <location>
        <begin position="1"/>
        <end position="378"/>
    </location>
</feature>
<feature type="transmembrane region" description="Helical" evidence="6">
    <location>
        <begin position="351"/>
        <end position="373"/>
    </location>
</feature>
<evidence type="ECO:0000256" key="4">
    <source>
        <dbReference type="ARBA" id="ARBA00022989"/>
    </source>
</evidence>
<dbReference type="GO" id="GO:0022857">
    <property type="term" value="F:transmembrane transporter activity"/>
    <property type="evidence" value="ECO:0007669"/>
    <property type="project" value="InterPro"/>
</dbReference>
<dbReference type="Gene3D" id="1.20.1250.20">
    <property type="entry name" value="MFS general substrate transporter like domains"/>
    <property type="match status" value="1"/>
</dbReference>